<dbReference type="GeneID" id="93171799"/>
<protein>
    <submittedName>
        <fullName evidence="2">Hydrolase</fullName>
    </submittedName>
</protein>
<dbReference type="RefSeq" id="WP_174903513.1">
    <property type="nucleotide sequence ID" value="NZ_CABVPP010000044.1"/>
</dbReference>
<feature type="domain" description="LRAT" evidence="1">
    <location>
        <begin position="12"/>
        <end position="112"/>
    </location>
</feature>
<name>A0A6P2NTM6_9BURK</name>
<organism evidence="2 3">
    <name type="scientific">Burkholderia pseudomultivorans</name>
    <dbReference type="NCBI Taxonomy" id="1207504"/>
    <lineage>
        <taxon>Bacteria</taxon>
        <taxon>Pseudomonadati</taxon>
        <taxon>Pseudomonadota</taxon>
        <taxon>Betaproteobacteria</taxon>
        <taxon>Burkholderiales</taxon>
        <taxon>Burkholderiaceae</taxon>
        <taxon>Burkholderia</taxon>
        <taxon>Burkholderia cepacia complex</taxon>
    </lineage>
</organism>
<sequence>MQTIYDLNIGDHVYVPRRGYNHHGLYIGDGTVARYAMRFDGDATGRVELVSLEQFCQGENVNVRAYSSRRFGRTMSVSRALMRLNDKFSNVVLNDCEHFVTWCIKGLHWNKRAENAIYEAASYELYRLSAPVLRAAQALELHAEEVISKATGMLVQRIATTMARFAAKALEHSALKGASQLINKGLAAVAKITGVTMTGPQFAVAVAAFTTWQLFDTVTNIKGGSSIPAYIKSVVGNVITKVVETAKGFLRRAIDAIRTLGTDAWNSARNAIGGFFNWAFDKLAFW</sequence>
<dbReference type="GO" id="GO:0016787">
    <property type="term" value="F:hydrolase activity"/>
    <property type="evidence" value="ECO:0007669"/>
    <property type="project" value="UniProtKB-KW"/>
</dbReference>
<evidence type="ECO:0000313" key="3">
    <source>
        <dbReference type="Proteomes" id="UP000494162"/>
    </source>
</evidence>
<dbReference type="InterPro" id="IPR007053">
    <property type="entry name" value="LRAT_dom"/>
</dbReference>
<accession>A0A6P2NTM6</accession>
<keyword evidence="2" id="KW-0378">Hydrolase</keyword>
<dbReference type="Proteomes" id="UP000494162">
    <property type="component" value="Unassembled WGS sequence"/>
</dbReference>
<gene>
    <name evidence="2" type="ORF">BPS26883_04752</name>
</gene>
<dbReference type="Pfam" id="PF04970">
    <property type="entry name" value="LRAT"/>
    <property type="match status" value="1"/>
</dbReference>
<dbReference type="Gene3D" id="3.90.1720.10">
    <property type="entry name" value="endopeptidase domain like (from Nostoc punctiforme)"/>
    <property type="match status" value="1"/>
</dbReference>
<evidence type="ECO:0000313" key="2">
    <source>
        <dbReference type="EMBL" id="VWB98223.1"/>
    </source>
</evidence>
<proteinExistence type="predicted"/>
<dbReference type="AlphaFoldDB" id="A0A6P2NTM6"/>
<dbReference type="EMBL" id="CABVPP010000044">
    <property type="protein sequence ID" value="VWB98223.1"/>
    <property type="molecule type" value="Genomic_DNA"/>
</dbReference>
<reference evidence="2 3" key="1">
    <citation type="submission" date="2019-09" db="EMBL/GenBank/DDBJ databases">
        <authorList>
            <person name="Depoorter E."/>
        </authorList>
    </citation>
    <scope>NUCLEOTIDE SEQUENCE [LARGE SCALE GENOMIC DNA]</scope>
    <source>
        <strain evidence="2">LMG 26883</strain>
    </source>
</reference>
<dbReference type="PROSITE" id="PS51934">
    <property type="entry name" value="LRAT"/>
    <property type="match status" value="1"/>
</dbReference>
<evidence type="ECO:0000259" key="1">
    <source>
        <dbReference type="PROSITE" id="PS51934"/>
    </source>
</evidence>